<keyword evidence="1" id="KW-0561">Oxygen transport</keyword>
<dbReference type="InterPro" id="IPR000971">
    <property type="entry name" value="Globin"/>
</dbReference>
<dbReference type="AlphaFoldDB" id="A0A5J4YQA3"/>
<dbReference type="PROSITE" id="PS01033">
    <property type="entry name" value="GLOBIN"/>
    <property type="match status" value="1"/>
</dbReference>
<accession>A0A5J4YQA3</accession>
<sequence length="294" mass="32934">MVMPEMPSQAQMDLVKESAAALKPVAPQIAQLMYDKFWTMNPETKRLWSVDFTKMPKGGCPGNSVTLQAQVQSGVVFGFMTNIEHIDRLMADLKRVAQKHCSRNIDYSKYPLLGEALLDAVVEVTGGVDQSVLDAWRAGWTYLVDCLVHMETEIYKEMQEKENGFVGFKEFKVTSMEQIEICNVDDSDSDDGVDELEKEIATIVSFQPLDGAALPAYDKNQYTCLKLVSDKLGGATHRNYYLYGASDEKTFRLSLSKMDRSLVTAHVLDEMRVGDTAYLSAPFGNYLLMETLGE</sequence>
<dbReference type="PANTHER" id="PTHR43396:SF6">
    <property type="entry name" value="ABL201WP"/>
    <property type="match status" value="1"/>
</dbReference>
<dbReference type="GO" id="GO:0008941">
    <property type="term" value="F:nitric oxide dioxygenase NAD(P)H activity"/>
    <property type="evidence" value="ECO:0007669"/>
    <property type="project" value="TreeGrafter"/>
</dbReference>
<comment type="caution">
    <text evidence="3">The sequence shown here is derived from an EMBL/GenBank/DDBJ whole genome shotgun (WGS) entry which is preliminary data.</text>
</comment>
<dbReference type="GO" id="GO:0005344">
    <property type="term" value="F:oxygen carrier activity"/>
    <property type="evidence" value="ECO:0007669"/>
    <property type="project" value="UniProtKB-KW"/>
</dbReference>
<dbReference type="InterPro" id="IPR009050">
    <property type="entry name" value="Globin-like_sf"/>
</dbReference>
<dbReference type="GO" id="GO:0019825">
    <property type="term" value="F:oxygen binding"/>
    <property type="evidence" value="ECO:0007669"/>
    <property type="project" value="InterPro"/>
</dbReference>
<dbReference type="GO" id="GO:0009636">
    <property type="term" value="P:response to toxic substance"/>
    <property type="evidence" value="ECO:0007669"/>
    <property type="project" value="UniProtKB-KW"/>
</dbReference>
<gene>
    <name evidence="3" type="ORF">FVE85_8074</name>
</gene>
<keyword evidence="1" id="KW-0813">Transport</keyword>
<evidence type="ECO:0000256" key="1">
    <source>
        <dbReference type="RuleBase" id="RU000356"/>
    </source>
</evidence>
<dbReference type="EMBL" id="VRMN01000009">
    <property type="protein sequence ID" value="KAA8492567.1"/>
    <property type="molecule type" value="Genomic_DNA"/>
</dbReference>
<dbReference type="Gene3D" id="2.40.30.10">
    <property type="entry name" value="Translation factors"/>
    <property type="match status" value="1"/>
</dbReference>
<dbReference type="GO" id="GO:0020037">
    <property type="term" value="F:heme binding"/>
    <property type="evidence" value="ECO:0007669"/>
    <property type="project" value="InterPro"/>
</dbReference>
<dbReference type="SUPFAM" id="SSF46458">
    <property type="entry name" value="Globin-like"/>
    <property type="match status" value="1"/>
</dbReference>
<dbReference type="PANTHER" id="PTHR43396">
    <property type="entry name" value="FLAVOHEMOPROTEIN"/>
    <property type="match status" value="1"/>
</dbReference>
<proteinExistence type="inferred from homology"/>
<comment type="similarity">
    <text evidence="1">Belongs to the globin family.</text>
</comment>
<dbReference type="GO" id="GO:0071949">
    <property type="term" value="F:FAD binding"/>
    <property type="evidence" value="ECO:0007669"/>
    <property type="project" value="TreeGrafter"/>
</dbReference>
<dbReference type="GO" id="GO:0071500">
    <property type="term" value="P:cellular response to nitrosative stress"/>
    <property type="evidence" value="ECO:0007669"/>
    <property type="project" value="TreeGrafter"/>
</dbReference>
<dbReference type="InterPro" id="IPR017938">
    <property type="entry name" value="Riboflavin_synthase-like_b-brl"/>
</dbReference>
<dbReference type="OrthoDB" id="436496at2759"/>
<dbReference type="Proteomes" id="UP000324585">
    <property type="component" value="Unassembled WGS sequence"/>
</dbReference>
<dbReference type="SUPFAM" id="SSF63380">
    <property type="entry name" value="Riboflavin synthase domain-like"/>
    <property type="match status" value="1"/>
</dbReference>
<reference evidence="4" key="1">
    <citation type="journal article" date="2019" name="Nat. Commun.">
        <title>Expansion of phycobilisome linker gene families in mesophilic red algae.</title>
        <authorList>
            <person name="Lee J."/>
            <person name="Kim D."/>
            <person name="Bhattacharya D."/>
            <person name="Yoon H.S."/>
        </authorList>
    </citation>
    <scope>NUCLEOTIDE SEQUENCE [LARGE SCALE GENOMIC DNA]</scope>
    <source>
        <strain evidence="4">CCMP 1328</strain>
    </source>
</reference>
<evidence type="ECO:0000313" key="4">
    <source>
        <dbReference type="Proteomes" id="UP000324585"/>
    </source>
</evidence>
<dbReference type="Gene3D" id="1.10.490.10">
    <property type="entry name" value="Globins"/>
    <property type="match status" value="1"/>
</dbReference>
<feature type="domain" description="Globin" evidence="2">
    <location>
        <begin position="6"/>
        <end position="156"/>
    </location>
</feature>
<organism evidence="3 4">
    <name type="scientific">Porphyridium purpureum</name>
    <name type="common">Red alga</name>
    <name type="synonym">Porphyridium cruentum</name>
    <dbReference type="NCBI Taxonomy" id="35688"/>
    <lineage>
        <taxon>Eukaryota</taxon>
        <taxon>Rhodophyta</taxon>
        <taxon>Bangiophyceae</taxon>
        <taxon>Porphyridiales</taxon>
        <taxon>Porphyridiaceae</taxon>
        <taxon>Porphyridium</taxon>
    </lineage>
</organism>
<keyword evidence="1" id="KW-0479">Metal-binding</keyword>
<protein>
    <submittedName>
        <fullName evidence="3">Flavohemoprotein</fullName>
    </submittedName>
</protein>
<dbReference type="InterPro" id="IPR012292">
    <property type="entry name" value="Globin/Proto"/>
</dbReference>
<evidence type="ECO:0000259" key="2">
    <source>
        <dbReference type="PROSITE" id="PS01033"/>
    </source>
</evidence>
<dbReference type="GO" id="GO:0046210">
    <property type="term" value="P:nitric oxide catabolic process"/>
    <property type="evidence" value="ECO:0007669"/>
    <property type="project" value="TreeGrafter"/>
</dbReference>
<name>A0A5J4YQA3_PORPP</name>
<dbReference type="Pfam" id="PF00042">
    <property type="entry name" value="Globin"/>
    <property type="match status" value="1"/>
</dbReference>
<evidence type="ECO:0000313" key="3">
    <source>
        <dbReference type="EMBL" id="KAA8492567.1"/>
    </source>
</evidence>
<keyword evidence="1" id="KW-0408">Iron</keyword>
<keyword evidence="4" id="KW-1185">Reference proteome</keyword>
<keyword evidence="1" id="KW-0349">Heme</keyword>